<dbReference type="Gene3D" id="3.30.1050.10">
    <property type="entry name" value="SCP2 sterol-binding domain"/>
    <property type="match status" value="1"/>
</dbReference>
<organism evidence="2 5">
    <name type="scientific">Bradyrhizobium guangdongense</name>
    <dbReference type="NCBI Taxonomy" id="1325090"/>
    <lineage>
        <taxon>Bacteria</taxon>
        <taxon>Pseudomonadati</taxon>
        <taxon>Pseudomonadota</taxon>
        <taxon>Alphaproteobacteria</taxon>
        <taxon>Hyphomicrobiales</taxon>
        <taxon>Nitrobacteraceae</taxon>
        <taxon>Bradyrhizobium</taxon>
    </lineage>
</organism>
<accession>A0A410VDQ9</accession>
<dbReference type="AlphaFoldDB" id="A0A410VDQ9"/>
<sequence length="181" mass="19522">MSHSSSHSSVASRPLPTIPPLLALAIRPLPLLPLQLALSGFLQRILRRHPGLLDRLGEHRRARFGIKPVDLPFAFVVEAAPPRLLVVRELPQSLDARISASLANLLALVEGRVDGDALMFSRQLGIEGDMEAVLALRNAIDDAGLDLAGELASLFGPLGEPARRSFELARDRLTGSPGVQR</sequence>
<gene>
    <name evidence="2" type="ORF">GCM10010987_30130</name>
    <name evidence="3" type="ORF">XH86_32375</name>
</gene>
<reference evidence="3 4" key="2">
    <citation type="submission" date="2018-06" db="EMBL/GenBank/DDBJ databases">
        <title>Comparative genomics of rhizobia nodulating Arachis hypogaea in China.</title>
        <authorList>
            <person name="Li Y."/>
        </authorList>
    </citation>
    <scope>NUCLEOTIDE SEQUENCE [LARGE SCALE GENOMIC DNA]</scope>
    <source>
        <strain evidence="3 4">CCBAU 51658</strain>
    </source>
</reference>
<evidence type="ECO:0000313" key="3">
    <source>
        <dbReference type="EMBL" id="QOZ62912.1"/>
    </source>
</evidence>
<dbReference type="OrthoDB" id="8479080at2"/>
<dbReference type="Pfam" id="PF02036">
    <property type="entry name" value="SCP2"/>
    <property type="match status" value="1"/>
</dbReference>
<dbReference type="EMBL" id="BMHC01000005">
    <property type="protein sequence ID" value="GGI24586.1"/>
    <property type="molecule type" value="Genomic_DNA"/>
</dbReference>
<name>A0A410VDQ9_9BRAD</name>
<evidence type="ECO:0000313" key="4">
    <source>
        <dbReference type="Proteomes" id="UP000593880"/>
    </source>
</evidence>
<dbReference type="SUPFAM" id="SSF55718">
    <property type="entry name" value="SCP-like"/>
    <property type="match status" value="1"/>
</dbReference>
<evidence type="ECO:0000259" key="1">
    <source>
        <dbReference type="Pfam" id="PF02036"/>
    </source>
</evidence>
<dbReference type="EMBL" id="CP030057">
    <property type="protein sequence ID" value="QOZ62912.1"/>
    <property type="molecule type" value="Genomic_DNA"/>
</dbReference>
<feature type="domain" description="SCP2" evidence="1">
    <location>
        <begin position="44"/>
        <end position="140"/>
    </location>
</feature>
<dbReference type="InterPro" id="IPR003033">
    <property type="entry name" value="SCP2_sterol-bd_dom"/>
</dbReference>
<reference evidence="2" key="1">
    <citation type="journal article" date="2014" name="Int. J. Syst. Evol. Microbiol.">
        <title>Complete genome sequence of Corynebacterium casei LMG S-19264T (=DSM 44701T), isolated from a smear-ripened cheese.</title>
        <authorList>
            <consortium name="US DOE Joint Genome Institute (JGI-PGF)"/>
            <person name="Walter F."/>
            <person name="Albersmeier A."/>
            <person name="Kalinowski J."/>
            <person name="Ruckert C."/>
        </authorList>
    </citation>
    <scope>NUCLEOTIDE SEQUENCE</scope>
    <source>
        <strain evidence="2">CGMCC 1.15034</strain>
    </source>
</reference>
<evidence type="ECO:0000313" key="2">
    <source>
        <dbReference type="EMBL" id="GGI24586.1"/>
    </source>
</evidence>
<dbReference type="InterPro" id="IPR036527">
    <property type="entry name" value="SCP2_sterol-bd_dom_sf"/>
</dbReference>
<protein>
    <submittedName>
        <fullName evidence="3">Sterol-binding protein</fullName>
    </submittedName>
</protein>
<evidence type="ECO:0000313" key="5">
    <source>
        <dbReference type="Proteomes" id="UP000625079"/>
    </source>
</evidence>
<reference evidence="2" key="3">
    <citation type="submission" date="2022-12" db="EMBL/GenBank/DDBJ databases">
        <authorList>
            <person name="Sun Q."/>
            <person name="Zhou Y."/>
        </authorList>
    </citation>
    <scope>NUCLEOTIDE SEQUENCE</scope>
    <source>
        <strain evidence="2">CGMCC 1.15034</strain>
    </source>
</reference>
<proteinExistence type="predicted"/>
<dbReference type="Proteomes" id="UP000625079">
    <property type="component" value="Unassembled WGS sequence"/>
</dbReference>
<keyword evidence="4" id="KW-1185">Reference proteome</keyword>
<dbReference type="Proteomes" id="UP000593880">
    <property type="component" value="Chromosome"/>
</dbReference>